<keyword evidence="7" id="KW-1185">Reference proteome</keyword>
<dbReference type="KEGG" id="als:DJ013_04020"/>
<feature type="transmembrane region" description="Helical" evidence="4">
    <location>
        <begin position="296"/>
        <end position="317"/>
    </location>
</feature>
<sequence>MSLEKVSILIAARNEEANLPALLRSISELSYDKSKLEVIFGNDVSSDRTPEILNSFASLHSYVKVIHLEPKKDNKPLKGKARVLEQLAKVATGQFYFFTDADITLPKDWIQGILKHFNTKVGVVVGLTTLGKGNAWSAFQGMEWLSALHIMYVLSENKIPSTGMGNNMAVSKEAYWAVGGYETIGFSIVEDFALYHAILKKGYDFKQAFTPEVLAYTKPPERFFEQRKRWMKGGFESGSSLIFTAMIQVFLFPIILFLLFFKVQLAFYIILSLFLFHFVQIWYIEKKLHLEGYLKYVLPFALYMPVSWFLQFLVFLWPSKIKWKGRDY</sequence>
<dbReference type="PANTHER" id="PTHR43630:SF1">
    <property type="entry name" value="POLY-BETA-1,6-N-ACETYL-D-GLUCOSAMINE SYNTHASE"/>
    <property type="match status" value="1"/>
</dbReference>
<keyword evidence="4" id="KW-1133">Transmembrane helix</keyword>
<keyword evidence="4" id="KW-0812">Transmembrane</keyword>
<feature type="transmembrane region" description="Helical" evidence="4">
    <location>
        <begin position="238"/>
        <end position="259"/>
    </location>
</feature>
<dbReference type="Proteomes" id="UP000249873">
    <property type="component" value="Chromosome"/>
</dbReference>
<reference evidence="6 7" key="1">
    <citation type="submission" date="2018-05" db="EMBL/GenBank/DDBJ databases">
        <title>Complete genome sequence of Arcticibacterium luteifluviistationis SM1504T, a cytophagaceae bacterium isolated from Arctic surface seawater.</title>
        <authorList>
            <person name="Li Y."/>
            <person name="Qin Q.-L."/>
        </authorList>
    </citation>
    <scope>NUCLEOTIDE SEQUENCE [LARGE SCALE GENOMIC DNA]</scope>
    <source>
        <strain evidence="6 7">SM1504</strain>
    </source>
</reference>
<keyword evidence="2" id="KW-0328">Glycosyltransferase</keyword>
<comment type="similarity">
    <text evidence="1">Belongs to the glycosyltransferase 2 family.</text>
</comment>
<protein>
    <recommendedName>
        <fullName evidence="5">Glycosyltransferase 2-like domain-containing protein</fullName>
    </recommendedName>
</protein>
<dbReference type="RefSeq" id="WP_111370484.1">
    <property type="nucleotide sequence ID" value="NZ_CP029480.1"/>
</dbReference>
<name>A0A2Z4G878_9BACT</name>
<dbReference type="AlphaFoldDB" id="A0A2Z4G878"/>
<feature type="domain" description="Glycosyltransferase 2-like" evidence="5">
    <location>
        <begin position="7"/>
        <end position="178"/>
    </location>
</feature>
<evidence type="ECO:0000313" key="7">
    <source>
        <dbReference type="Proteomes" id="UP000249873"/>
    </source>
</evidence>
<dbReference type="Pfam" id="PF00535">
    <property type="entry name" value="Glycos_transf_2"/>
    <property type="match status" value="1"/>
</dbReference>
<dbReference type="Gene3D" id="3.90.550.10">
    <property type="entry name" value="Spore Coat Polysaccharide Biosynthesis Protein SpsA, Chain A"/>
    <property type="match status" value="1"/>
</dbReference>
<accession>A0A2Z4G878</accession>
<keyword evidence="3" id="KW-0808">Transferase</keyword>
<evidence type="ECO:0000313" key="6">
    <source>
        <dbReference type="EMBL" id="AWV97382.1"/>
    </source>
</evidence>
<feature type="transmembrane region" description="Helical" evidence="4">
    <location>
        <begin position="265"/>
        <end position="284"/>
    </location>
</feature>
<dbReference type="InterPro" id="IPR001173">
    <property type="entry name" value="Glyco_trans_2-like"/>
</dbReference>
<evidence type="ECO:0000256" key="4">
    <source>
        <dbReference type="SAM" id="Phobius"/>
    </source>
</evidence>
<dbReference type="InterPro" id="IPR029044">
    <property type="entry name" value="Nucleotide-diphossugar_trans"/>
</dbReference>
<evidence type="ECO:0000256" key="2">
    <source>
        <dbReference type="ARBA" id="ARBA00022676"/>
    </source>
</evidence>
<gene>
    <name evidence="6" type="ORF">DJ013_04020</name>
</gene>
<dbReference type="GO" id="GO:0016757">
    <property type="term" value="F:glycosyltransferase activity"/>
    <property type="evidence" value="ECO:0007669"/>
    <property type="project" value="UniProtKB-KW"/>
</dbReference>
<evidence type="ECO:0000259" key="5">
    <source>
        <dbReference type="Pfam" id="PF00535"/>
    </source>
</evidence>
<proteinExistence type="inferred from homology"/>
<evidence type="ECO:0000256" key="1">
    <source>
        <dbReference type="ARBA" id="ARBA00006739"/>
    </source>
</evidence>
<dbReference type="OrthoDB" id="9800276at2"/>
<keyword evidence="4" id="KW-0472">Membrane</keyword>
<dbReference type="PANTHER" id="PTHR43630">
    <property type="entry name" value="POLY-BETA-1,6-N-ACETYL-D-GLUCOSAMINE SYNTHASE"/>
    <property type="match status" value="1"/>
</dbReference>
<dbReference type="SUPFAM" id="SSF53448">
    <property type="entry name" value="Nucleotide-diphospho-sugar transferases"/>
    <property type="match status" value="1"/>
</dbReference>
<evidence type="ECO:0000256" key="3">
    <source>
        <dbReference type="ARBA" id="ARBA00022679"/>
    </source>
</evidence>
<organism evidence="6 7">
    <name type="scientific">Arcticibacterium luteifluviistationis</name>
    <dbReference type="NCBI Taxonomy" id="1784714"/>
    <lineage>
        <taxon>Bacteria</taxon>
        <taxon>Pseudomonadati</taxon>
        <taxon>Bacteroidota</taxon>
        <taxon>Cytophagia</taxon>
        <taxon>Cytophagales</taxon>
        <taxon>Leadbetterellaceae</taxon>
        <taxon>Arcticibacterium</taxon>
    </lineage>
</organism>
<dbReference type="EMBL" id="CP029480">
    <property type="protein sequence ID" value="AWV97382.1"/>
    <property type="molecule type" value="Genomic_DNA"/>
</dbReference>